<dbReference type="InterPro" id="IPR006342">
    <property type="entry name" value="FkbM_mtfrase"/>
</dbReference>
<dbReference type="PANTHER" id="PTHR34203:SF15">
    <property type="entry name" value="SLL1173 PROTEIN"/>
    <property type="match status" value="1"/>
</dbReference>
<name>K9H9V8_9PROT</name>
<dbReference type="InterPro" id="IPR029063">
    <property type="entry name" value="SAM-dependent_MTases_sf"/>
</dbReference>
<dbReference type="RefSeq" id="WP_009542301.1">
    <property type="nucleotide sequence ID" value="NZ_ANHY01000020.1"/>
</dbReference>
<protein>
    <submittedName>
        <fullName evidence="2">Methyltransferase FkbM family</fullName>
    </submittedName>
</protein>
<reference evidence="2 3" key="1">
    <citation type="journal article" date="2013" name="Genome Announc.">
        <title>Draft Genome Sequence of an Alphaproteobacterium, Caenispirillum salinarum AK4(T), Isolated from a Solar Saltern.</title>
        <authorList>
            <person name="Khatri I."/>
            <person name="Singh A."/>
            <person name="Korpole S."/>
            <person name="Pinnaka A.K."/>
            <person name="Subramanian S."/>
        </authorList>
    </citation>
    <scope>NUCLEOTIDE SEQUENCE [LARGE SCALE GENOMIC DNA]</scope>
    <source>
        <strain evidence="2 3">AK4</strain>
    </source>
</reference>
<dbReference type="Proteomes" id="UP000009881">
    <property type="component" value="Unassembled WGS sequence"/>
</dbReference>
<keyword evidence="2" id="KW-0808">Transferase</keyword>
<proteinExistence type="predicted"/>
<dbReference type="PANTHER" id="PTHR34203">
    <property type="entry name" value="METHYLTRANSFERASE, FKBM FAMILY PROTEIN"/>
    <property type="match status" value="1"/>
</dbReference>
<dbReference type="NCBIfam" id="TIGR01444">
    <property type="entry name" value="fkbM_fam"/>
    <property type="match status" value="1"/>
</dbReference>
<dbReference type="Gene3D" id="3.40.50.150">
    <property type="entry name" value="Vaccinia Virus protein VP39"/>
    <property type="match status" value="1"/>
</dbReference>
<dbReference type="STRING" id="1238182.C882_1905"/>
<dbReference type="GO" id="GO:0008168">
    <property type="term" value="F:methyltransferase activity"/>
    <property type="evidence" value="ECO:0007669"/>
    <property type="project" value="UniProtKB-KW"/>
</dbReference>
<keyword evidence="2" id="KW-0489">Methyltransferase</keyword>
<accession>K9H9V8</accession>
<dbReference type="AlphaFoldDB" id="K9H9V8"/>
<dbReference type="eggNOG" id="COG4122">
    <property type="taxonomic scope" value="Bacteria"/>
</dbReference>
<dbReference type="InterPro" id="IPR052514">
    <property type="entry name" value="SAM-dependent_MTase"/>
</dbReference>
<keyword evidence="3" id="KW-1185">Reference proteome</keyword>
<evidence type="ECO:0000313" key="2">
    <source>
        <dbReference type="EMBL" id="EKV27403.1"/>
    </source>
</evidence>
<evidence type="ECO:0000313" key="3">
    <source>
        <dbReference type="Proteomes" id="UP000009881"/>
    </source>
</evidence>
<dbReference type="OrthoDB" id="5679686at2"/>
<gene>
    <name evidence="2" type="ORF">C882_1905</name>
</gene>
<dbReference type="Pfam" id="PF05050">
    <property type="entry name" value="Methyltransf_21"/>
    <property type="match status" value="1"/>
</dbReference>
<dbReference type="PATRIC" id="fig|1238182.3.peg.3859"/>
<organism evidence="2 3">
    <name type="scientific">Caenispirillum salinarum AK4</name>
    <dbReference type="NCBI Taxonomy" id="1238182"/>
    <lineage>
        <taxon>Bacteria</taxon>
        <taxon>Pseudomonadati</taxon>
        <taxon>Pseudomonadota</taxon>
        <taxon>Alphaproteobacteria</taxon>
        <taxon>Rhodospirillales</taxon>
        <taxon>Novispirillaceae</taxon>
        <taxon>Caenispirillum</taxon>
    </lineage>
</organism>
<evidence type="ECO:0000259" key="1">
    <source>
        <dbReference type="Pfam" id="PF05050"/>
    </source>
</evidence>
<dbReference type="EMBL" id="ANHY01000020">
    <property type="protein sequence ID" value="EKV27403.1"/>
    <property type="molecule type" value="Genomic_DNA"/>
</dbReference>
<dbReference type="GO" id="GO:0032259">
    <property type="term" value="P:methylation"/>
    <property type="evidence" value="ECO:0007669"/>
    <property type="project" value="UniProtKB-KW"/>
</dbReference>
<dbReference type="SUPFAM" id="SSF53335">
    <property type="entry name" value="S-adenosyl-L-methionine-dependent methyltransferases"/>
    <property type="match status" value="1"/>
</dbReference>
<comment type="caution">
    <text evidence="2">The sequence shown here is derived from an EMBL/GenBank/DDBJ whole genome shotgun (WGS) entry which is preliminary data.</text>
</comment>
<sequence>MRRPDAPPPFILKRLVPSAKKRLYALVSRGDFVLRRRSGAVFLLNPANFVDRQILFYDDFEQAQKQVFMEQIRKHDCDLFVDVGANLGYYSILLALAVPNLEIVVFEPDRRNRLQMGANMFMNGVADRITLLDKAVSDRSGTVSFVPAAATSTGQSKVAEGPGAVSIPAVALDDALPVSGRRIAVKMDIEGFEAVAVRGMRRLIAENQVVMQVECFEHNHAALDEQMRAMGMRLLRSIDEDRYYTSSVNW</sequence>
<feature type="domain" description="Methyltransferase FkbM" evidence="1">
    <location>
        <begin position="82"/>
        <end position="233"/>
    </location>
</feature>